<evidence type="ECO:0000313" key="3">
    <source>
        <dbReference type="EMBL" id="MBC8542477.1"/>
    </source>
</evidence>
<evidence type="ECO:0000259" key="2">
    <source>
        <dbReference type="Pfam" id="PF16982"/>
    </source>
</evidence>
<keyword evidence="1" id="KW-1133">Transmembrane helix</keyword>
<feature type="transmembrane region" description="Helical" evidence="1">
    <location>
        <begin position="16"/>
        <end position="36"/>
    </location>
</feature>
<keyword evidence="1" id="KW-0812">Transmembrane</keyword>
<name>A0A926HW93_9FIRM</name>
<feature type="domain" description="Putative Flagellin Flp1-like" evidence="2">
    <location>
        <begin position="9"/>
        <end position="54"/>
    </location>
</feature>
<gene>
    <name evidence="3" type="ORF">H8730_02800</name>
</gene>
<dbReference type="AlphaFoldDB" id="A0A926HW93"/>
<dbReference type="EMBL" id="JACRSQ010000002">
    <property type="protein sequence ID" value="MBC8542477.1"/>
    <property type="molecule type" value="Genomic_DNA"/>
</dbReference>
<reference evidence="3" key="1">
    <citation type="submission" date="2020-08" db="EMBL/GenBank/DDBJ databases">
        <title>Genome public.</title>
        <authorList>
            <person name="Liu C."/>
            <person name="Sun Q."/>
        </authorList>
    </citation>
    <scope>NUCLEOTIDE SEQUENCE</scope>
    <source>
        <strain evidence="3">NSJ-32</strain>
    </source>
</reference>
<proteinExistence type="predicted"/>
<organism evidence="3 4">
    <name type="scientific">Bianquea renquensis</name>
    <dbReference type="NCBI Taxonomy" id="2763661"/>
    <lineage>
        <taxon>Bacteria</taxon>
        <taxon>Bacillati</taxon>
        <taxon>Bacillota</taxon>
        <taxon>Clostridia</taxon>
        <taxon>Eubacteriales</taxon>
        <taxon>Bianqueaceae</taxon>
        <taxon>Bianquea</taxon>
    </lineage>
</organism>
<dbReference type="Pfam" id="PF16982">
    <property type="entry name" value="Flp1_like"/>
    <property type="match status" value="1"/>
</dbReference>
<keyword evidence="1" id="KW-0472">Membrane</keyword>
<sequence>MKIWVKLQEFWNREEGMGTIEIVLIIVILIALVLMFRNTVVDFVSDILEKISSQGAAFDPGAIAK</sequence>
<evidence type="ECO:0000313" key="4">
    <source>
        <dbReference type="Proteomes" id="UP000657006"/>
    </source>
</evidence>
<keyword evidence="4" id="KW-1185">Reference proteome</keyword>
<dbReference type="Proteomes" id="UP000657006">
    <property type="component" value="Unassembled WGS sequence"/>
</dbReference>
<dbReference type="InterPro" id="IPR031564">
    <property type="entry name" value="Flp1-like"/>
</dbReference>
<comment type="caution">
    <text evidence="3">The sequence shown here is derived from an EMBL/GenBank/DDBJ whole genome shotgun (WGS) entry which is preliminary data.</text>
</comment>
<evidence type="ECO:0000256" key="1">
    <source>
        <dbReference type="SAM" id="Phobius"/>
    </source>
</evidence>
<protein>
    <recommendedName>
        <fullName evidence="2">Putative Flagellin Flp1-like domain-containing protein</fullName>
    </recommendedName>
</protein>
<dbReference type="RefSeq" id="WP_177716624.1">
    <property type="nucleotide sequence ID" value="NZ_JACRSQ010000002.1"/>
</dbReference>
<accession>A0A926HW93</accession>